<dbReference type="SUPFAM" id="SSF47323">
    <property type="entry name" value="Anticodon-binding domain of a subclass of class I aminoacyl-tRNA synthetases"/>
    <property type="match status" value="1"/>
</dbReference>
<keyword evidence="1" id="KW-1133">Transmembrane helix</keyword>
<dbReference type="PANTHER" id="PTHR16043:SF1">
    <property type="entry name" value="DALR ANTICODON-BINDING DOMAIN-CONTAINING PROTEIN 3"/>
    <property type="match status" value="1"/>
</dbReference>
<gene>
    <name evidence="4" type="primary">LOC101898684</name>
</gene>
<organism evidence="3 4">
    <name type="scientific">Musca domestica</name>
    <name type="common">House fly</name>
    <dbReference type="NCBI Taxonomy" id="7370"/>
    <lineage>
        <taxon>Eukaryota</taxon>
        <taxon>Metazoa</taxon>
        <taxon>Ecdysozoa</taxon>
        <taxon>Arthropoda</taxon>
        <taxon>Hexapoda</taxon>
        <taxon>Insecta</taxon>
        <taxon>Pterygota</taxon>
        <taxon>Neoptera</taxon>
        <taxon>Endopterygota</taxon>
        <taxon>Diptera</taxon>
        <taxon>Brachycera</taxon>
        <taxon>Muscomorpha</taxon>
        <taxon>Muscoidea</taxon>
        <taxon>Muscidae</taxon>
        <taxon>Musca</taxon>
    </lineage>
</organism>
<evidence type="ECO:0000313" key="3">
    <source>
        <dbReference type="Proteomes" id="UP001652621"/>
    </source>
</evidence>
<dbReference type="InterPro" id="IPR037380">
    <property type="entry name" value="DALRD3"/>
</dbReference>
<feature type="domain" description="DALR anticodon binding" evidence="2">
    <location>
        <begin position="312"/>
        <end position="447"/>
    </location>
</feature>
<dbReference type="InterPro" id="IPR008909">
    <property type="entry name" value="DALR_anticod-bd"/>
</dbReference>
<feature type="transmembrane region" description="Helical" evidence="1">
    <location>
        <begin position="382"/>
        <end position="401"/>
    </location>
</feature>
<dbReference type="SMART" id="SM00836">
    <property type="entry name" value="DALR_1"/>
    <property type="match status" value="1"/>
</dbReference>
<dbReference type="Proteomes" id="UP001652621">
    <property type="component" value="Unplaced"/>
</dbReference>
<proteinExistence type="predicted"/>
<keyword evidence="1" id="KW-0472">Membrane</keyword>
<name>A0ABM3VHR3_MUSDO</name>
<sequence>MENPYYTLLTNITRHFVNFPENNEAREKCHCASTLIRIHNEKLAVNGDISFPLKPDIWKKYFQITKGFKVKEEEINALNDPQQQDVRNEFINKAQSWSFPIAKLDIGQERCHLHLQRPAIIRLLIQKVLSDACYGTLRKSDSRLVKLLPLQEYGLRREDLSFYRAKLMYETLQKLLSYSRWLIVDKEETLPSEGNSVLKLNILSVASKVTAECRLNADSSVNIKCGLVTDPATNGKICQLPTQEYIGLRSNDMCLMALHKYGVRVKQDARFCALMERLGVAAVTVDLLEVKHTSPVQIIRNGQGSTKGASFILYNSARLETLLRTFEQRIEQGLYEPMPEISDIDWNLLNEEEEWQLVFAYLAGFPDLIDRCLEQLDRGICATHLIIRFLNGLVAIFSVYYRRIRILTEKRDQLMPFVYARIYLIKAVREILNKTLALLDIQPVEFM</sequence>
<dbReference type="Pfam" id="PF05746">
    <property type="entry name" value="DALR_1"/>
    <property type="match status" value="1"/>
</dbReference>
<evidence type="ECO:0000259" key="2">
    <source>
        <dbReference type="SMART" id="SM00836"/>
    </source>
</evidence>
<dbReference type="PANTHER" id="PTHR16043">
    <property type="entry name" value="DALRD3 PROTEIN"/>
    <property type="match status" value="1"/>
</dbReference>
<protein>
    <submittedName>
        <fullName evidence="4">Uncharacterized protein LOC101898684</fullName>
    </submittedName>
</protein>
<dbReference type="InterPro" id="IPR009080">
    <property type="entry name" value="tRNAsynth_Ia_anticodon-bd"/>
</dbReference>
<dbReference type="GeneID" id="101898684"/>
<dbReference type="RefSeq" id="XP_058985340.1">
    <property type="nucleotide sequence ID" value="XM_059129357.1"/>
</dbReference>
<keyword evidence="3" id="KW-1185">Reference proteome</keyword>
<dbReference type="Gene3D" id="1.10.730.10">
    <property type="entry name" value="Isoleucyl-tRNA Synthetase, Domain 1"/>
    <property type="match status" value="1"/>
</dbReference>
<accession>A0ABM3VHR3</accession>
<evidence type="ECO:0000313" key="4">
    <source>
        <dbReference type="RefSeq" id="XP_058985340.1"/>
    </source>
</evidence>
<keyword evidence="1" id="KW-0812">Transmembrane</keyword>
<reference evidence="4" key="1">
    <citation type="submission" date="2025-08" db="UniProtKB">
        <authorList>
            <consortium name="RefSeq"/>
        </authorList>
    </citation>
    <scope>IDENTIFICATION</scope>
    <source>
        <strain evidence="4">Aabys</strain>
        <tissue evidence="4">Whole body</tissue>
    </source>
</reference>
<evidence type="ECO:0000256" key="1">
    <source>
        <dbReference type="SAM" id="Phobius"/>
    </source>
</evidence>